<name>A0A941ANY0_9BACI</name>
<dbReference type="RefSeq" id="WP_210594971.1">
    <property type="nucleotide sequence ID" value="NZ_JAGKSQ010000001.1"/>
</dbReference>
<reference evidence="1" key="1">
    <citation type="submission" date="2021-03" db="EMBL/GenBank/DDBJ databases">
        <title>Bacillus suaedae sp. nov., isolated from Suaeda aralocaspica.</title>
        <authorList>
            <person name="Lei R.F.R."/>
        </authorList>
    </citation>
    <scope>NUCLEOTIDE SEQUENCE</scope>
    <source>
        <strain evidence="1">YZJH907-2</strain>
    </source>
</reference>
<evidence type="ECO:0008006" key="3">
    <source>
        <dbReference type="Google" id="ProtNLM"/>
    </source>
</evidence>
<accession>A0A941ANY0</accession>
<evidence type="ECO:0000313" key="1">
    <source>
        <dbReference type="EMBL" id="MBP3949588.1"/>
    </source>
</evidence>
<sequence length="88" mass="10171">MKMKKTLVFVASAAGTTTLLLRNEELRQSLRNKYRQVRSYLSHTPVKDKVEKKSIGHSRPYDYADNKMVSEGALTSVEYYNKAQQESR</sequence>
<evidence type="ECO:0000313" key="2">
    <source>
        <dbReference type="Proteomes" id="UP000678228"/>
    </source>
</evidence>
<keyword evidence="2" id="KW-1185">Reference proteome</keyword>
<dbReference type="EMBL" id="JAGKSQ010000001">
    <property type="protein sequence ID" value="MBP3949588.1"/>
    <property type="molecule type" value="Genomic_DNA"/>
</dbReference>
<organism evidence="1 2">
    <name type="scientific">Halalkalibacter suaedae</name>
    <dbReference type="NCBI Taxonomy" id="2822140"/>
    <lineage>
        <taxon>Bacteria</taxon>
        <taxon>Bacillati</taxon>
        <taxon>Bacillota</taxon>
        <taxon>Bacilli</taxon>
        <taxon>Bacillales</taxon>
        <taxon>Bacillaceae</taxon>
        <taxon>Halalkalibacter</taxon>
    </lineage>
</organism>
<comment type="caution">
    <text evidence="1">The sequence shown here is derived from an EMBL/GenBank/DDBJ whole genome shotgun (WGS) entry which is preliminary data.</text>
</comment>
<dbReference type="Proteomes" id="UP000678228">
    <property type="component" value="Unassembled WGS sequence"/>
</dbReference>
<proteinExistence type="predicted"/>
<gene>
    <name evidence="1" type="ORF">J7W16_00485</name>
</gene>
<protein>
    <recommendedName>
        <fullName evidence="3">YbyB</fullName>
    </recommendedName>
</protein>
<dbReference type="AlphaFoldDB" id="A0A941ANY0"/>